<protein>
    <submittedName>
        <fullName evidence="1 2">Uncharacterized protein</fullName>
    </submittedName>
</protein>
<dbReference type="EMBL" id="AMQN01023463">
    <property type="status" value="NOT_ANNOTATED_CDS"/>
    <property type="molecule type" value="Genomic_DNA"/>
</dbReference>
<dbReference type="EMBL" id="AMQN01023462">
    <property type="status" value="NOT_ANNOTATED_CDS"/>
    <property type="molecule type" value="Genomic_DNA"/>
</dbReference>
<reference evidence="2" key="3">
    <citation type="submission" date="2015-06" db="UniProtKB">
        <authorList>
            <consortium name="EnsemblMetazoa"/>
        </authorList>
    </citation>
    <scope>IDENTIFICATION</scope>
</reference>
<dbReference type="EMBL" id="AMQN01023461">
    <property type="status" value="NOT_ANNOTATED_CDS"/>
    <property type="molecule type" value="Genomic_DNA"/>
</dbReference>
<reference evidence="3" key="1">
    <citation type="submission" date="2012-12" db="EMBL/GenBank/DDBJ databases">
        <authorList>
            <person name="Hellsten U."/>
            <person name="Grimwood J."/>
            <person name="Chapman J.A."/>
            <person name="Shapiro H."/>
            <person name="Aerts A."/>
            <person name="Otillar R.P."/>
            <person name="Terry A.Y."/>
            <person name="Boore J.L."/>
            <person name="Simakov O."/>
            <person name="Marletaz F."/>
            <person name="Cho S.-J."/>
            <person name="Edsinger-Gonzales E."/>
            <person name="Havlak P."/>
            <person name="Kuo D.-H."/>
            <person name="Larsson T."/>
            <person name="Lv J."/>
            <person name="Arendt D."/>
            <person name="Savage R."/>
            <person name="Osoegawa K."/>
            <person name="de Jong P."/>
            <person name="Lindberg D.R."/>
            <person name="Seaver E.C."/>
            <person name="Weisblat D.A."/>
            <person name="Putnam N.H."/>
            <person name="Grigoriev I.V."/>
            <person name="Rokhsar D.S."/>
        </authorList>
    </citation>
    <scope>NUCLEOTIDE SEQUENCE</scope>
    <source>
        <strain evidence="3">I ESC-2004</strain>
    </source>
</reference>
<reference evidence="1 3" key="2">
    <citation type="journal article" date="2013" name="Nature">
        <title>Insights into bilaterian evolution from three spiralian genomes.</title>
        <authorList>
            <person name="Simakov O."/>
            <person name="Marletaz F."/>
            <person name="Cho S.J."/>
            <person name="Edsinger-Gonzales E."/>
            <person name="Havlak P."/>
            <person name="Hellsten U."/>
            <person name="Kuo D.H."/>
            <person name="Larsson T."/>
            <person name="Lv J."/>
            <person name="Arendt D."/>
            <person name="Savage R."/>
            <person name="Osoegawa K."/>
            <person name="de Jong P."/>
            <person name="Grimwood J."/>
            <person name="Chapman J.A."/>
            <person name="Shapiro H."/>
            <person name="Aerts A."/>
            <person name="Otillar R.P."/>
            <person name="Terry A.Y."/>
            <person name="Boore J.L."/>
            <person name="Grigoriev I.V."/>
            <person name="Lindberg D.R."/>
            <person name="Seaver E.C."/>
            <person name="Weisblat D.A."/>
            <person name="Putnam N.H."/>
            <person name="Rokhsar D.S."/>
        </authorList>
    </citation>
    <scope>NUCLEOTIDE SEQUENCE</scope>
    <source>
        <strain evidence="1 3">I ESC-2004</strain>
    </source>
</reference>
<organism evidence="1">
    <name type="scientific">Capitella teleta</name>
    <name type="common">Polychaete worm</name>
    <dbReference type="NCBI Taxonomy" id="283909"/>
    <lineage>
        <taxon>Eukaryota</taxon>
        <taxon>Metazoa</taxon>
        <taxon>Spiralia</taxon>
        <taxon>Lophotrochozoa</taxon>
        <taxon>Annelida</taxon>
        <taxon>Polychaeta</taxon>
        <taxon>Sedentaria</taxon>
        <taxon>Scolecida</taxon>
        <taxon>Capitellidae</taxon>
        <taxon>Capitella</taxon>
    </lineage>
</organism>
<accession>R7UH22</accession>
<gene>
    <name evidence="1" type="ORF">CAPTEDRAFT_196743</name>
</gene>
<dbReference type="Proteomes" id="UP000014760">
    <property type="component" value="Unassembled WGS sequence"/>
</dbReference>
<evidence type="ECO:0000313" key="2">
    <source>
        <dbReference type="EnsemblMetazoa" id="CapteP196743"/>
    </source>
</evidence>
<name>R7UH22_CAPTE</name>
<sequence>MKCKHETYYDYDKNNDLCEDCGLLIKKDRQYEKGDYIDFKIYGYPVNTNRSVQNLKQNLRKYKFPEHIVNQAIYWFRLDQNKKWSKKVMSQYLAKAAWQFGNNLTLNDIEQAMKIPITQIPKKLTIPYKEEKSPSNRVQKKYPEECYLEKFGGNLTDEEYKIFNKESCHPRTAVNLVDIHYQVIKTFHTLRRLEGDWARNMADPPNNLSVLTLDGINYKASEDEEMPPLIRKIYDPFLANVMENLKEHFQNMSFWEEFLIILILTSIR</sequence>
<dbReference type="AlphaFoldDB" id="R7UH22"/>
<dbReference type="OrthoDB" id="10059291at2759"/>
<dbReference type="EMBL" id="KB301535">
    <property type="protein sequence ID" value="ELU05393.1"/>
    <property type="molecule type" value="Genomic_DNA"/>
</dbReference>
<dbReference type="EnsemblMetazoa" id="CapteT196743">
    <property type="protein sequence ID" value="CapteP196743"/>
    <property type="gene ID" value="CapteG196743"/>
</dbReference>
<evidence type="ECO:0000313" key="1">
    <source>
        <dbReference type="EMBL" id="ELU05393.1"/>
    </source>
</evidence>
<dbReference type="HOGENOM" id="CLU_1039152_0_0_1"/>
<evidence type="ECO:0000313" key="3">
    <source>
        <dbReference type="Proteomes" id="UP000014760"/>
    </source>
</evidence>
<keyword evidence="3" id="KW-1185">Reference proteome</keyword>
<proteinExistence type="predicted"/>
<dbReference type="EMBL" id="AMQN01023464">
    <property type="status" value="NOT_ANNOTATED_CDS"/>
    <property type="molecule type" value="Genomic_DNA"/>
</dbReference>